<dbReference type="RefSeq" id="XP_066070165.1">
    <property type="nucleotide sequence ID" value="XM_066214068.1"/>
</dbReference>
<dbReference type="Proteomes" id="UP000094043">
    <property type="component" value="Chromosome 5"/>
</dbReference>
<organism evidence="1 2">
    <name type="scientific">Cryptococcus depauperatus CBS 7841</name>
    <dbReference type="NCBI Taxonomy" id="1295531"/>
    <lineage>
        <taxon>Eukaryota</taxon>
        <taxon>Fungi</taxon>
        <taxon>Dikarya</taxon>
        <taxon>Basidiomycota</taxon>
        <taxon>Agaricomycotina</taxon>
        <taxon>Tremellomycetes</taxon>
        <taxon>Tremellales</taxon>
        <taxon>Cryptococcaceae</taxon>
        <taxon>Cryptococcus</taxon>
    </lineage>
</organism>
<gene>
    <name evidence="1" type="ORF">L203_104688</name>
</gene>
<reference evidence="1" key="1">
    <citation type="submission" date="2016-06" db="EMBL/GenBank/DDBJ databases">
        <authorList>
            <person name="Cuomo C."/>
            <person name="Litvintseva A."/>
            <person name="Heitman J."/>
            <person name="Chen Y."/>
            <person name="Sun S."/>
            <person name="Springer D."/>
            <person name="Dromer F."/>
            <person name="Young S."/>
            <person name="Zeng Q."/>
            <person name="Chapman S."/>
            <person name="Gujja S."/>
            <person name="Saif S."/>
            <person name="Birren B."/>
        </authorList>
    </citation>
    <scope>NUCLEOTIDE SEQUENCE</scope>
    <source>
        <strain evidence="1">CBS 7841</strain>
    </source>
</reference>
<protein>
    <submittedName>
        <fullName evidence="1">Uncharacterized protein</fullName>
    </submittedName>
</protein>
<dbReference type="GeneID" id="91088898"/>
<evidence type="ECO:0000313" key="2">
    <source>
        <dbReference type="Proteomes" id="UP000094043"/>
    </source>
</evidence>
<accession>A0A1E3ILB3</accession>
<evidence type="ECO:0000313" key="1">
    <source>
        <dbReference type="EMBL" id="WVN89465.1"/>
    </source>
</evidence>
<dbReference type="OrthoDB" id="2564214at2759"/>
<dbReference type="VEuPathDB" id="FungiDB:L203_02103"/>
<keyword evidence="2" id="KW-1185">Reference proteome</keyword>
<reference evidence="1" key="3">
    <citation type="submission" date="2024-01" db="EMBL/GenBank/DDBJ databases">
        <authorList>
            <person name="Coelho M.A."/>
            <person name="David-Palma M."/>
            <person name="Shea T."/>
            <person name="Sun S."/>
            <person name="Cuomo C.A."/>
            <person name="Heitman J."/>
        </authorList>
    </citation>
    <scope>NUCLEOTIDE SEQUENCE</scope>
    <source>
        <strain evidence="1">CBS 7841</strain>
    </source>
</reference>
<dbReference type="AlphaFoldDB" id="A0A1E3ILB3"/>
<reference evidence="1" key="2">
    <citation type="journal article" date="2022" name="Elife">
        <title>Obligate sexual reproduction of a homothallic fungus closely related to the Cryptococcus pathogenic species complex.</title>
        <authorList>
            <person name="Passer A.R."/>
            <person name="Clancey S.A."/>
            <person name="Shea T."/>
            <person name="David-Palma M."/>
            <person name="Averette A.F."/>
            <person name="Boekhout T."/>
            <person name="Porcel B.M."/>
            <person name="Nowrousian M."/>
            <person name="Cuomo C.A."/>
            <person name="Sun S."/>
            <person name="Heitman J."/>
            <person name="Coelho M.A."/>
        </authorList>
    </citation>
    <scope>NUCLEOTIDE SEQUENCE</scope>
    <source>
        <strain evidence="1">CBS 7841</strain>
    </source>
</reference>
<dbReference type="EMBL" id="CP143788">
    <property type="protein sequence ID" value="WVN89465.1"/>
    <property type="molecule type" value="Genomic_DNA"/>
</dbReference>
<proteinExistence type="predicted"/>
<sequence>MVRSASFTDLMDALKLGKSKSKANTLAPPGVIIPRPKSSIELHHTANARLKRGVREHLESLIIKRILSFCDDHTLAQCLRVSRLFFHLAGCILYTDLAFFPYDFFPILKGSSAMEEAMSGKVLVGRKKFKDRLLKHVGRATIYSHDDMDDSEHACQGPQELCPPLALCSLMPRLRTLRIVLANAYDYHTTFCSRYPHHCPLLFDLAIEKLVILGARSPLPVLPLAFPNKTSSSTTPIVNTENLPVPVIESLPSQSALSLQLGHAKSSSLSLVSLAKPKHPIIKSHSRTPSAISLSKQLGPLPTPAPPPAITHSPRLPPLCELTIVMPTGLSYDAKDYQPYSHCFRHKKTMLSLQRLTIVFYVPRESCEPWKTAFYDARRGNSWTSYLNLADDLASAALAVPLQTFTTIVGTENLDGELLNMGVNVMRERRVGEVMQNRVISRIETKWRAEGGGSGETGTLELREKIDKVNFVRFDEWLEGQDGADVEGWDLEEWSK</sequence>
<name>A0A1E3ILB3_9TREE</name>
<dbReference type="KEGG" id="cdep:91088898"/>